<sequence length="270" mass="29787">MMREEYAALKLGDFSEEEVAVVEELITTINLNNPVSFSSWGSVSDGADAIDEVSGAIEGSPVSRLSAKLAEIVESMRTADPRILAKKPNWLSRKLGFAVEARVKYKVARKSIDEDIQEATAFEGDVRDALEKMSSMLASHRERSNTIRFHLAAGHLYLSRNPDAGRPDQAEMIFEDNRARFSRRLANLATLLTSHGMTEVQLRLGRSSGFDMLDRFVQLTQVLVPVWRQHTLSLISATHEDPELVAAASRAHDALMAGLASSVNGDHTSH</sequence>
<organism evidence="1">
    <name type="scientific">Burkholderia sp. M701</name>
    <dbReference type="NCBI Taxonomy" id="326454"/>
    <lineage>
        <taxon>Bacteria</taxon>
        <taxon>Pseudomonadati</taxon>
        <taxon>Pseudomonadota</taxon>
        <taxon>Betaproteobacteria</taxon>
        <taxon>Burkholderiales</taxon>
        <taxon>Burkholderiaceae</taxon>
        <taxon>Burkholderia</taxon>
    </lineage>
</organism>
<reference evidence="1" key="2">
    <citation type="submission" date="2024-06" db="EMBL/GenBank/DDBJ databases">
        <authorList>
            <person name="Sakai Y."/>
            <person name="Fujii T."/>
        </authorList>
    </citation>
    <scope>NUCLEOTIDE SEQUENCE</scope>
    <source>
        <strain evidence="1">M701</strain>
        <plasmid evidence="1">pM7012</plasmid>
    </source>
</reference>
<keyword evidence="1" id="KW-0614">Plasmid</keyword>
<name>V5YN82_9BURK</name>
<proteinExistence type="predicted"/>
<accession>V5YN82</accession>
<geneLocation type="plasmid" evidence="1">
    <name>pM7012</name>
</geneLocation>
<protein>
    <submittedName>
        <fullName evidence="1">Uncharacterized protein</fullName>
    </submittedName>
</protein>
<dbReference type="EMBL" id="AB853026">
    <property type="protein sequence ID" value="BAO19030.1"/>
    <property type="molecule type" value="Genomic_DNA"/>
</dbReference>
<evidence type="ECO:0000313" key="1">
    <source>
        <dbReference type="EMBL" id="BAO19030.1"/>
    </source>
</evidence>
<dbReference type="AlphaFoldDB" id="V5YN82"/>
<reference evidence="1" key="1">
    <citation type="journal article" date="2014" name="Microbiology">
        <title>A 2,4-dichlorophenoxyacetic acid degradation plasmid pM7012 discloses distribution of an unclassified megaplasmid group across bacterial species.</title>
        <authorList>
            <person name="Sakai Y."/>
            <person name="Ogawa N."/>
            <person name="Shimomura Y."/>
            <person name="Fujii T."/>
        </authorList>
    </citation>
    <scope>NUCLEOTIDE SEQUENCE</scope>
    <source>
        <strain evidence="1">M701</strain>
    </source>
</reference>